<keyword evidence="2" id="KW-1003">Cell membrane</keyword>
<dbReference type="Pfam" id="PF03717">
    <property type="entry name" value="PBP_dimer"/>
    <property type="match status" value="1"/>
</dbReference>
<evidence type="ECO:0000256" key="6">
    <source>
        <dbReference type="ARBA" id="ARBA00022692"/>
    </source>
</evidence>
<keyword evidence="3" id="KW-0997">Cell inner membrane</keyword>
<evidence type="ECO:0000259" key="15">
    <source>
        <dbReference type="Pfam" id="PF00905"/>
    </source>
</evidence>
<reference evidence="17" key="1">
    <citation type="submission" date="2018-06" db="EMBL/GenBank/DDBJ databases">
        <authorList>
            <person name="Zhirakovskaya E."/>
        </authorList>
    </citation>
    <scope>NUCLEOTIDE SEQUENCE</scope>
</reference>
<dbReference type="InterPro" id="IPR005311">
    <property type="entry name" value="PBP_dimer"/>
</dbReference>
<keyword evidence="9" id="KW-0573">Peptidoglycan synthesis</keyword>
<dbReference type="GO" id="GO:0005886">
    <property type="term" value="C:plasma membrane"/>
    <property type="evidence" value="ECO:0007669"/>
    <property type="project" value="InterPro"/>
</dbReference>
<dbReference type="GO" id="GO:0008360">
    <property type="term" value="P:regulation of cell shape"/>
    <property type="evidence" value="ECO:0007669"/>
    <property type="project" value="UniProtKB-KW"/>
</dbReference>
<dbReference type="InterPro" id="IPR050515">
    <property type="entry name" value="Beta-lactam/transpept"/>
</dbReference>
<evidence type="ECO:0000256" key="7">
    <source>
        <dbReference type="ARBA" id="ARBA00022801"/>
    </source>
</evidence>
<dbReference type="PANTHER" id="PTHR30627:SF1">
    <property type="entry name" value="PEPTIDOGLYCAN D,D-TRANSPEPTIDASE FTSI"/>
    <property type="match status" value="1"/>
</dbReference>
<dbReference type="GO" id="GO:0009252">
    <property type="term" value="P:peptidoglycan biosynthetic process"/>
    <property type="evidence" value="ECO:0007669"/>
    <property type="project" value="UniProtKB-KW"/>
</dbReference>
<evidence type="ECO:0000313" key="17">
    <source>
        <dbReference type="EMBL" id="VAW51589.1"/>
    </source>
</evidence>
<evidence type="ECO:0000256" key="10">
    <source>
        <dbReference type="ARBA" id="ARBA00022989"/>
    </source>
</evidence>
<dbReference type="InterPro" id="IPR012338">
    <property type="entry name" value="Beta-lactam/transpept-like"/>
</dbReference>
<dbReference type="AlphaFoldDB" id="A0A3B0WQQ3"/>
<proteinExistence type="inferred from homology"/>
<dbReference type="GO" id="GO:0006508">
    <property type="term" value="P:proteolysis"/>
    <property type="evidence" value="ECO:0007669"/>
    <property type="project" value="UniProtKB-KW"/>
</dbReference>
<evidence type="ECO:0000256" key="8">
    <source>
        <dbReference type="ARBA" id="ARBA00022960"/>
    </source>
</evidence>
<feature type="domain" description="Penicillin-binding protein dimerisation" evidence="16">
    <location>
        <begin position="62"/>
        <end position="208"/>
    </location>
</feature>
<keyword evidence="12" id="KW-0717">Septation</keyword>
<keyword evidence="5" id="KW-0645">Protease</keyword>
<dbReference type="GO" id="GO:0008955">
    <property type="term" value="F:peptidoglycan glycosyltransferase activity"/>
    <property type="evidence" value="ECO:0007669"/>
    <property type="project" value="InterPro"/>
</dbReference>
<comment type="subcellular location">
    <subcellularLocation>
        <location evidence="1">Membrane</location>
    </subcellularLocation>
</comment>
<evidence type="ECO:0000256" key="5">
    <source>
        <dbReference type="ARBA" id="ARBA00022670"/>
    </source>
</evidence>
<evidence type="ECO:0000256" key="3">
    <source>
        <dbReference type="ARBA" id="ARBA00022519"/>
    </source>
</evidence>
<keyword evidence="8" id="KW-0133">Cell shape</keyword>
<keyword evidence="14" id="KW-0961">Cell wall biogenesis/degradation</keyword>
<keyword evidence="7" id="KW-0378">Hydrolase</keyword>
<dbReference type="Gene3D" id="3.90.1310.10">
    <property type="entry name" value="Penicillin-binding protein 2a (Domain 2)"/>
    <property type="match status" value="1"/>
</dbReference>
<evidence type="ECO:0000256" key="4">
    <source>
        <dbReference type="ARBA" id="ARBA00022618"/>
    </source>
</evidence>
<name>A0A3B0WQQ3_9ZZZZ</name>
<gene>
    <name evidence="17" type="ORF">MNBD_GAMMA06-332</name>
</gene>
<dbReference type="InterPro" id="IPR037532">
    <property type="entry name" value="FtsI_transpept"/>
</dbReference>
<dbReference type="SUPFAM" id="SSF56601">
    <property type="entry name" value="beta-lactamase/transpeptidase-like"/>
    <property type="match status" value="1"/>
</dbReference>
<accession>A0A3B0WQQ3</accession>
<dbReference type="Pfam" id="PF00905">
    <property type="entry name" value="Transpeptidase"/>
    <property type="match status" value="1"/>
</dbReference>
<dbReference type="EMBL" id="UOFD01000032">
    <property type="protein sequence ID" value="VAW51589.1"/>
    <property type="molecule type" value="Genomic_DNA"/>
</dbReference>
<keyword evidence="13" id="KW-0131">Cell cycle</keyword>
<evidence type="ECO:0000256" key="1">
    <source>
        <dbReference type="ARBA" id="ARBA00004370"/>
    </source>
</evidence>
<evidence type="ECO:0000259" key="16">
    <source>
        <dbReference type="Pfam" id="PF03717"/>
    </source>
</evidence>
<dbReference type="GO" id="GO:0071555">
    <property type="term" value="P:cell wall organization"/>
    <property type="evidence" value="ECO:0007669"/>
    <property type="project" value="UniProtKB-KW"/>
</dbReference>
<dbReference type="Gene3D" id="3.30.450.330">
    <property type="match status" value="1"/>
</dbReference>
<evidence type="ECO:0000256" key="11">
    <source>
        <dbReference type="ARBA" id="ARBA00023136"/>
    </source>
</evidence>
<dbReference type="HAMAP" id="MF_02080">
    <property type="entry name" value="FtsI_transpept"/>
    <property type="match status" value="1"/>
</dbReference>
<dbReference type="GO" id="GO:0008233">
    <property type="term" value="F:peptidase activity"/>
    <property type="evidence" value="ECO:0007669"/>
    <property type="project" value="UniProtKB-KW"/>
</dbReference>
<keyword evidence="4 17" id="KW-0132">Cell division</keyword>
<keyword evidence="10" id="KW-1133">Transmembrane helix</keyword>
<evidence type="ECO:0000256" key="12">
    <source>
        <dbReference type="ARBA" id="ARBA00023210"/>
    </source>
</evidence>
<dbReference type="SUPFAM" id="SSF56519">
    <property type="entry name" value="Penicillin binding protein dimerisation domain"/>
    <property type="match status" value="1"/>
</dbReference>
<dbReference type="GO" id="GO:0000917">
    <property type="term" value="P:division septum assembly"/>
    <property type="evidence" value="ECO:0007669"/>
    <property type="project" value="UniProtKB-KW"/>
</dbReference>
<sequence length="605" mass="66555">MKSYRQKKQSMQPLATWRRVSVLTVFMLLATTLLVKTLDMQILRSEFFERQGDARQLRTVSISAHRGDIVDRNGEPFAVSAPVNSVWINPQVAKNHLAELSALAKLLSLDVISLKEKIKRNSSREFLYLKRHAPPELADKVMALKVPGVALLNEYRRYYPSGEVAAHIIGFSDIDDNGQEGIELAFDDWLKGRSGKKRVIRDRLGRAFDDVERIRSAQPGKLLKLSIDKRLQYLTYRTLKAAVLKHNAVAGSAVVLDVRTGEVLAMVNQPSFNVNDRRQLKPQATRNRAVTDVFEPGSTMKPITIAAALESGRWKPFYKVETAPGYIRVQGNTIRDHKNNGDLDVGGVLEKSSNVGIAKIALAMDAEQQWSMYQKLGLGVTTGSGFPGEASGQLSLDALNNDFARASMAFGYGVSVTPLQLAHAYSAIAADGILRPVSFLIDEDQTEDKNENQDKSKVVEGQRVMSVATARAVRKMMQRVVSEKGTGQRASVTNYSVAGKTGTAHKFIAGGYAEDRYLSIFAGMVPADKPELVMVVMIDEPRNGEYFGGLVAAPVFSQVMSGAMRLLDVAPDRVSKKQLMNADVRFPHEQAPHIKARNGKGGGEA</sequence>
<keyword evidence="17" id="KW-0808">Transferase</keyword>
<dbReference type="Gene3D" id="3.40.710.10">
    <property type="entry name" value="DD-peptidase/beta-lactamase superfamily"/>
    <property type="match status" value="1"/>
</dbReference>
<evidence type="ECO:0000256" key="9">
    <source>
        <dbReference type="ARBA" id="ARBA00022984"/>
    </source>
</evidence>
<evidence type="ECO:0000256" key="14">
    <source>
        <dbReference type="ARBA" id="ARBA00023316"/>
    </source>
</evidence>
<dbReference type="PANTHER" id="PTHR30627">
    <property type="entry name" value="PEPTIDOGLYCAN D,D-TRANSPEPTIDASE"/>
    <property type="match status" value="1"/>
</dbReference>
<dbReference type="EC" id="2.4.1.129" evidence="17"/>
<keyword evidence="11" id="KW-0472">Membrane</keyword>
<feature type="domain" description="Penicillin-binding protein transpeptidase" evidence="15">
    <location>
        <begin position="251"/>
        <end position="560"/>
    </location>
</feature>
<dbReference type="InterPro" id="IPR001460">
    <property type="entry name" value="PCN-bd_Tpept"/>
</dbReference>
<protein>
    <submittedName>
        <fullName evidence="17">Cell division protein FtsI [Peptidoglycan synthetase]</fullName>
        <ecNumber evidence="17">2.4.1.129</ecNumber>
    </submittedName>
</protein>
<dbReference type="InterPro" id="IPR036138">
    <property type="entry name" value="PBP_dimer_sf"/>
</dbReference>
<evidence type="ECO:0000256" key="13">
    <source>
        <dbReference type="ARBA" id="ARBA00023306"/>
    </source>
</evidence>
<organism evidence="17">
    <name type="scientific">hydrothermal vent metagenome</name>
    <dbReference type="NCBI Taxonomy" id="652676"/>
    <lineage>
        <taxon>unclassified sequences</taxon>
        <taxon>metagenomes</taxon>
        <taxon>ecological metagenomes</taxon>
    </lineage>
</organism>
<keyword evidence="6" id="KW-0812">Transmembrane</keyword>
<keyword evidence="17" id="KW-0328">Glycosyltransferase</keyword>
<dbReference type="GO" id="GO:0008658">
    <property type="term" value="F:penicillin binding"/>
    <property type="evidence" value="ECO:0007669"/>
    <property type="project" value="InterPro"/>
</dbReference>
<evidence type="ECO:0000256" key="2">
    <source>
        <dbReference type="ARBA" id="ARBA00022475"/>
    </source>
</evidence>